<feature type="chain" id="PRO_5012056124" description="Secreted protein" evidence="1">
    <location>
        <begin position="23"/>
        <end position="134"/>
    </location>
</feature>
<evidence type="ECO:0000313" key="3">
    <source>
        <dbReference type="Proteomes" id="UP000192639"/>
    </source>
</evidence>
<reference evidence="2 3" key="1">
    <citation type="journal article" date="2017" name="Environ. Microbiol.">
        <title>Decay of the glycolytic pathway and adaptation to intranuclear parasitism within Enterocytozoonidae microsporidia.</title>
        <authorList>
            <person name="Wiredu Boakye D."/>
            <person name="Jaroenlak P."/>
            <person name="Prachumwat A."/>
            <person name="Williams T.A."/>
            <person name="Bateman K.S."/>
            <person name="Itsathitphaisarn O."/>
            <person name="Sritunyalucksana K."/>
            <person name="Paszkiewicz K.H."/>
            <person name="Moore K.A."/>
            <person name="Stentiford G.D."/>
            <person name="Williams B.A."/>
        </authorList>
    </citation>
    <scope>NUCLEOTIDE SEQUENCE [LARGE SCALE GENOMIC DNA]</scope>
    <source>
        <strain evidence="2 3">GB1</strain>
    </source>
</reference>
<dbReference type="Proteomes" id="UP000192639">
    <property type="component" value="Unassembled WGS sequence"/>
</dbReference>
<keyword evidence="1" id="KW-0732">Signal</keyword>
<sequence>MSSICMGYHLLIMVIVLQVAVFEDEVALLHEVPRRLVVEEEELALFVFGRDQPWLVQALEPDLVSQVESPGKRLQADCRVRLLDSPPEKVEDEEERVQVELLVERGVAEHDWRRLREERGRLHRLPSLLPPLQN</sequence>
<dbReference type="VEuPathDB" id="MicrosporidiaDB:ECANGB1_2675"/>
<organism evidence="2 3">
    <name type="scientific">Enterospora canceri</name>
    <dbReference type="NCBI Taxonomy" id="1081671"/>
    <lineage>
        <taxon>Eukaryota</taxon>
        <taxon>Fungi</taxon>
        <taxon>Fungi incertae sedis</taxon>
        <taxon>Microsporidia</taxon>
        <taxon>Enterocytozoonidae</taxon>
        <taxon>Enterospora</taxon>
    </lineage>
</organism>
<comment type="caution">
    <text evidence="2">The sequence shown here is derived from an EMBL/GenBank/DDBJ whole genome shotgun (WGS) entry which is preliminary data.</text>
</comment>
<evidence type="ECO:0000256" key="1">
    <source>
        <dbReference type="SAM" id="SignalP"/>
    </source>
</evidence>
<accession>A0A1Y1S4A3</accession>
<proteinExistence type="predicted"/>
<gene>
    <name evidence="2" type="ORF">ECANGB1_2675</name>
</gene>
<name>A0A1Y1S4A3_9MICR</name>
<dbReference type="AlphaFoldDB" id="A0A1Y1S4A3"/>
<protein>
    <recommendedName>
        <fullName evidence="4">Secreted protein</fullName>
    </recommendedName>
</protein>
<evidence type="ECO:0000313" key="2">
    <source>
        <dbReference type="EMBL" id="ORD93197.1"/>
    </source>
</evidence>
<evidence type="ECO:0008006" key="4">
    <source>
        <dbReference type="Google" id="ProtNLM"/>
    </source>
</evidence>
<feature type="signal peptide" evidence="1">
    <location>
        <begin position="1"/>
        <end position="22"/>
    </location>
</feature>
<keyword evidence="3" id="KW-1185">Reference proteome</keyword>
<dbReference type="EMBL" id="LWDP01000150">
    <property type="protein sequence ID" value="ORD93197.1"/>
    <property type="molecule type" value="Genomic_DNA"/>
</dbReference>